<organism evidence="7 8">
    <name type="scientific">Streptosporangium fragile</name>
    <dbReference type="NCBI Taxonomy" id="46186"/>
    <lineage>
        <taxon>Bacteria</taxon>
        <taxon>Bacillati</taxon>
        <taxon>Actinomycetota</taxon>
        <taxon>Actinomycetes</taxon>
        <taxon>Streptosporangiales</taxon>
        <taxon>Streptosporangiaceae</taxon>
        <taxon>Streptosporangium</taxon>
    </lineage>
</organism>
<gene>
    <name evidence="7" type="ORF">GCM10010517_48010</name>
</gene>
<dbReference type="SMART" id="SM01043">
    <property type="entry name" value="BTAD"/>
    <property type="match status" value="1"/>
</dbReference>
<dbReference type="Gene3D" id="1.25.40.10">
    <property type="entry name" value="Tetratricopeptide repeat domain"/>
    <property type="match status" value="3"/>
</dbReference>
<proteinExistence type="inferred from homology"/>
<evidence type="ECO:0000256" key="4">
    <source>
        <dbReference type="ARBA" id="ARBA00023163"/>
    </source>
</evidence>
<dbReference type="PANTHER" id="PTHR35807:SF1">
    <property type="entry name" value="TRANSCRIPTIONAL REGULATOR REDD"/>
    <property type="match status" value="1"/>
</dbReference>
<reference evidence="7 8" key="1">
    <citation type="journal article" date="2019" name="Int. J. Syst. Evol. Microbiol.">
        <title>The Global Catalogue of Microorganisms (GCM) 10K type strain sequencing project: providing services to taxonomists for standard genome sequencing and annotation.</title>
        <authorList>
            <consortium name="The Broad Institute Genomics Platform"/>
            <consortium name="The Broad Institute Genome Sequencing Center for Infectious Disease"/>
            <person name="Wu L."/>
            <person name="Ma J."/>
        </authorList>
    </citation>
    <scope>NUCLEOTIDE SEQUENCE [LARGE SCALE GENOMIC DNA]</scope>
    <source>
        <strain evidence="7 8">JCM 6242</strain>
    </source>
</reference>
<dbReference type="InterPro" id="IPR005158">
    <property type="entry name" value="BTAD"/>
</dbReference>
<dbReference type="SUPFAM" id="SSF48452">
    <property type="entry name" value="TPR-like"/>
    <property type="match status" value="3"/>
</dbReference>
<dbReference type="EMBL" id="BAAAVI010000037">
    <property type="protein sequence ID" value="GAA2884639.1"/>
    <property type="molecule type" value="Genomic_DNA"/>
</dbReference>
<feature type="DNA-binding region" description="OmpR/PhoB-type" evidence="5">
    <location>
        <begin position="1"/>
        <end position="95"/>
    </location>
</feature>
<dbReference type="Pfam" id="PF03704">
    <property type="entry name" value="BTAD"/>
    <property type="match status" value="1"/>
</dbReference>
<dbReference type="InterPro" id="IPR001867">
    <property type="entry name" value="OmpR/PhoB-type_DNA-bd"/>
</dbReference>
<dbReference type="SMART" id="SM00862">
    <property type="entry name" value="Trans_reg_C"/>
    <property type="match status" value="1"/>
</dbReference>
<dbReference type="Gene3D" id="3.40.50.300">
    <property type="entry name" value="P-loop containing nucleotide triphosphate hydrolases"/>
    <property type="match status" value="1"/>
</dbReference>
<accession>A0ABN3W499</accession>
<dbReference type="Pfam" id="PF00486">
    <property type="entry name" value="Trans_reg_C"/>
    <property type="match status" value="1"/>
</dbReference>
<keyword evidence="8" id="KW-1185">Reference proteome</keyword>
<dbReference type="SMART" id="SM00028">
    <property type="entry name" value="TPR"/>
    <property type="match status" value="5"/>
</dbReference>
<dbReference type="Proteomes" id="UP001500831">
    <property type="component" value="Unassembled WGS sequence"/>
</dbReference>
<keyword evidence="4" id="KW-0804">Transcription</keyword>
<dbReference type="InterPro" id="IPR027417">
    <property type="entry name" value="P-loop_NTPase"/>
</dbReference>
<dbReference type="InterPro" id="IPR019734">
    <property type="entry name" value="TPR_rpt"/>
</dbReference>
<dbReference type="InterPro" id="IPR049945">
    <property type="entry name" value="AAA_22"/>
</dbReference>
<dbReference type="PANTHER" id="PTHR35807">
    <property type="entry name" value="TRANSCRIPTIONAL REGULATOR REDD-RELATED"/>
    <property type="match status" value="1"/>
</dbReference>
<evidence type="ECO:0000313" key="7">
    <source>
        <dbReference type="EMBL" id="GAA2884639.1"/>
    </source>
</evidence>
<dbReference type="InterPro" id="IPR036388">
    <property type="entry name" value="WH-like_DNA-bd_sf"/>
</dbReference>
<evidence type="ECO:0000313" key="8">
    <source>
        <dbReference type="Proteomes" id="UP001500831"/>
    </source>
</evidence>
<comment type="similarity">
    <text evidence="1">Belongs to the AfsR/DnrI/RedD regulatory family.</text>
</comment>
<keyword evidence="2" id="KW-0805">Transcription regulation</keyword>
<feature type="domain" description="OmpR/PhoB-type" evidence="6">
    <location>
        <begin position="1"/>
        <end position="95"/>
    </location>
</feature>
<dbReference type="InterPro" id="IPR016032">
    <property type="entry name" value="Sig_transdc_resp-reg_C-effctor"/>
</dbReference>
<sequence>MASMRFRCLGPLEVWDGDRWVSPGGRKVRGVLAALLVRAGQNVPADHLVHELWGEEPPASCRTLVRGYVLSLRRLLGDRDAGVVQYRNGGYRLNVGRDAVDATCFEDLCDEGARLRARGDAAGASLLVRRALSLWRGPVLADVPVTPSVATYADVLDERRLAALEWRMEGDLAEGRPGDLVKELVSLVAEHPFREGFAVLLVRALHLAGRRPEALRFFADHRRRLREDLGVDPGPELRRVHQEILLEERRPAPPVRAPAQTPPCLPDFTGREKEIGHWTAVLAADERRALRTVAISGRAGVGKTTLAVHLAHRLRESYPDGQLCADFTGHTTPAAVLGQFLRALGVPGPAVPEPLTERVQLYRSLLADRRVLVLADNADAEAQVRAIQPGSAGCAVLVTSRKRLLGLESAHFVDLDVLEPGAALDLFAGIVTAERVEGEPGAALEIVELCGRLPLAVRIAGARAAARPGWRLSAVAADLRDEASRLDHLRAGDLDVRAAIGTSYAGLEQPQRRLFRLLGLLDAPDFPAWTAAALTGAPERVAEAWLLSLVDARLVDEIGPGPAGRARFRLHELIRIFARDRAETEDDAHARRAALSRAFGGWLSLAEEADTRLPARTVAALPPAVARWRPHAAESAVSDPFAWFEAERQAIAASVRQSAAMGAAGYAWGLAAAAQTFYELRDAPEGTRTHRLALAACRAAGDRLGEATMLRNLADLHSGKSDADLDDKIESAGTSLRIFRELGERRGEADALYLCGDAHRLRGDYERALSRLRESLRIARSCGYPLGELHVLQQFGIIDNERGRHDEALGHARQAMVIAEKLASPRDECVVRTLLGVICKRSGRFAEGAEQLRRAVAKARSSADPLLEAQTLAHLGQLYADHGHPDARQTLERGLAASSACHYDFGRAVALHGLGLLESAEGRHEQGVGRLRAAAELWERLQNAYGRARTLGALGETYARSGDLTAAHRTLAEACRQYRELGNEAEAARLAALVPQPGAPAGGC</sequence>
<evidence type="ECO:0000256" key="3">
    <source>
        <dbReference type="ARBA" id="ARBA00023125"/>
    </source>
</evidence>
<dbReference type="PROSITE" id="PS51755">
    <property type="entry name" value="OMPR_PHOB"/>
    <property type="match status" value="1"/>
</dbReference>
<dbReference type="InterPro" id="IPR011990">
    <property type="entry name" value="TPR-like_helical_dom_sf"/>
</dbReference>
<dbReference type="Pfam" id="PF13401">
    <property type="entry name" value="AAA_22"/>
    <property type="match status" value="1"/>
</dbReference>
<dbReference type="Pfam" id="PF13424">
    <property type="entry name" value="TPR_12"/>
    <property type="match status" value="1"/>
</dbReference>
<evidence type="ECO:0000256" key="2">
    <source>
        <dbReference type="ARBA" id="ARBA00023015"/>
    </source>
</evidence>
<dbReference type="PRINTS" id="PR00364">
    <property type="entry name" value="DISEASERSIST"/>
</dbReference>
<dbReference type="SUPFAM" id="SSF52540">
    <property type="entry name" value="P-loop containing nucleoside triphosphate hydrolases"/>
    <property type="match status" value="1"/>
</dbReference>
<name>A0ABN3W499_9ACTN</name>
<dbReference type="InterPro" id="IPR051677">
    <property type="entry name" value="AfsR-DnrI-RedD_regulator"/>
</dbReference>
<evidence type="ECO:0000256" key="1">
    <source>
        <dbReference type="ARBA" id="ARBA00005820"/>
    </source>
</evidence>
<evidence type="ECO:0000259" key="6">
    <source>
        <dbReference type="PROSITE" id="PS51755"/>
    </source>
</evidence>
<evidence type="ECO:0000256" key="5">
    <source>
        <dbReference type="PROSITE-ProRule" id="PRU01091"/>
    </source>
</evidence>
<protein>
    <submittedName>
        <fullName evidence="7">BTAD domain-containing putative transcriptional regulator</fullName>
    </submittedName>
</protein>
<keyword evidence="3 5" id="KW-0238">DNA-binding</keyword>
<comment type="caution">
    <text evidence="7">The sequence shown here is derived from an EMBL/GenBank/DDBJ whole genome shotgun (WGS) entry which is preliminary data.</text>
</comment>
<dbReference type="CDD" id="cd15831">
    <property type="entry name" value="BTAD"/>
    <property type="match status" value="1"/>
</dbReference>
<dbReference type="SUPFAM" id="SSF46894">
    <property type="entry name" value="C-terminal effector domain of the bipartite response regulators"/>
    <property type="match status" value="1"/>
</dbReference>
<dbReference type="Gene3D" id="1.10.10.10">
    <property type="entry name" value="Winged helix-like DNA-binding domain superfamily/Winged helix DNA-binding domain"/>
    <property type="match status" value="1"/>
</dbReference>